<evidence type="ECO:0000313" key="2">
    <source>
        <dbReference type="Proteomes" id="UP001652741"/>
    </source>
</evidence>
<dbReference type="RefSeq" id="XP_014004470.2">
    <property type="nucleotide sequence ID" value="XM_014148995.2"/>
</dbReference>
<dbReference type="InterPro" id="IPR036621">
    <property type="entry name" value="Anticodon-bd_dom_sf"/>
</dbReference>
<feature type="compositionally biased region" description="Pro residues" evidence="1">
    <location>
        <begin position="291"/>
        <end position="302"/>
    </location>
</feature>
<accession>A0A1S3MMZ8</accession>
<feature type="compositionally biased region" description="Low complexity" evidence="1">
    <location>
        <begin position="1"/>
        <end position="18"/>
    </location>
</feature>
<dbReference type="GeneID" id="106573703"/>
<dbReference type="KEGG" id="sasa:106573703"/>
<feature type="region of interest" description="Disordered" evidence="1">
    <location>
        <begin position="1"/>
        <end position="61"/>
    </location>
</feature>
<feature type="compositionally biased region" description="Pro residues" evidence="1">
    <location>
        <begin position="350"/>
        <end position="365"/>
    </location>
</feature>
<dbReference type="PANTHER" id="PTHR23295:SF5">
    <property type="entry name" value="SI:CH211-216L23.2"/>
    <property type="match status" value="1"/>
</dbReference>
<proteinExistence type="predicted"/>
<dbReference type="InterPro" id="IPR052600">
    <property type="entry name" value="Nuc_rcpt_coact/corep"/>
</dbReference>
<dbReference type="Gene3D" id="3.40.50.800">
    <property type="entry name" value="Anticodon-binding domain"/>
    <property type="match status" value="1"/>
</dbReference>
<evidence type="ECO:0000256" key="1">
    <source>
        <dbReference type="SAM" id="MobiDB-lite"/>
    </source>
</evidence>
<keyword evidence="2" id="KW-1185">Reference proteome</keyword>
<feature type="compositionally biased region" description="Pro residues" evidence="1">
    <location>
        <begin position="372"/>
        <end position="383"/>
    </location>
</feature>
<feature type="region of interest" description="Disordered" evidence="1">
    <location>
        <begin position="271"/>
        <end position="429"/>
    </location>
</feature>
<feature type="compositionally biased region" description="Pro residues" evidence="1">
    <location>
        <begin position="412"/>
        <end position="429"/>
    </location>
</feature>
<dbReference type="AlphaFoldDB" id="A0A1S3MMZ8"/>
<organism evidence="2 3">
    <name type="scientific">Salmo salar</name>
    <name type="common">Atlantic salmon</name>
    <dbReference type="NCBI Taxonomy" id="8030"/>
    <lineage>
        <taxon>Eukaryota</taxon>
        <taxon>Metazoa</taxon>
        <taxon>Chordata</taxon>
        <taxon>Craniata</taxon>
        <taxon>Vertebrata</taxon>
        <taxon>Euteleostomi</taxon>
        <taxon>Actinopterygii</taxon>
        <taxon>Neopterygii</taxon>
        <taxon>Teleostei</taxon>
        <taxon>Protacanthopterygii</taxon>
        <taxon>Salmoniformes</taxon>
        <taxon>Salmonidae</taxon>
        <taxon>Salmoninae</taxon>
        <taxon>Salmo</taxon>
    </lineage>
</organism>
<dbReference type="PANTHER" id="PTHR23295">
    <property type="entry name" value="NUCLEAR RECEPTOR COACTIVATOR 5-RELATED"/>
    <property type="match status" value="1"/>
</dbReference>
<name>A0A1S3MMZ8_SALSA</name>
<dbReference type="SUPFAM" id="SSF52954">
    <property type="entry name" value="Class II aaRS ABD-related"/>
    <property type="match status" value="1"/>
</dbReference>
<evidence type="ECO:0000313" key="3">
    <source>
        <dbReference type="RefSeq" id="XP_014004470.2"/>
    </source>
</evidence>
<feature type="compositionally biased region" description="Basic and acidic residues" evidence="1">
    <location>
        <begin position="34"/>
        <end position="46"/>
    </location>
</feature>
<dbReference type="Proteomes" id="UP001652741">
    <property type="component" value="Chromosome ssa16"/>
</dbReference>
<sequence length="429" mass="47186">MSSWAPGGRRPQPNPNGGSVKPLRPFRRPAPYPVREDRTDDHKDSESYEELDQQHDYSGNNMDYEGYQQNASPKVYNAADKRSALYQRFYKQLQEKTPADCVVLSVSNQSTDYPKSIGHCLQDRGLSVEMIYLQAESGLTRALQDVRSDGSPLCILVEQTNVALSSCTVIIFSESLKIHRNMPKDHAMDFVMAEYGRGLGERTQQKDSAETGERAAELVDDYLEREKVERHAVPSDTRQLLFFLAEGVHLYPEELSTIAEYLRNRQDHLQATSETGDGPRPERKKMLPPGLGKPPPLLPTPSGPHGREPPPGMGEHPATPLMTPGSYPKTKPPPLLSMHQGQGLPHRPPHGPPPPHGPHGPLPRGPPHHHGPPLPRGPPPPRGLPQSGPMTPHGPRGAPPSLKSLHMGPQPGLLPCPGGLPPHPNTPRR</sequence>
<reference evidence="3" key="1">
    <citation type="submission" date="2025-08" db="UniProtKB">
        <authorList>
            <consortium name="RefSeq"/>
        </authorList>
    </citation>
    <scope>IDENTIFICATION</scope>
</reference>
<gene>
    <name evidence="3" type="primary">LOC106573703</name>
</gene>
<protein>
    <submittedName>
        <fullName evidence="3">Nuclear receptor coactivator 5 isoform X1</fullName>
    </submittedName>
</protein>
<keyword evidence="3" id="KW-0675">Receptor</keyword>